<dbReference type="SMART" id="SM00327">
    <property type="entry name" value="VWA"/>
    <property type="match status" value="1"/>
</dbReference>
<dbReference type="PANTHER" id="PTHR10579:SF43">
    <property type="entry name" value="ZINC FINGER (C3HC4-TYPE RING FINGER) FAMILY PROTEIN"/>
    <property type="match status" value="1"/>
</dbReference>
<dbReference type="SUPFAM" id="SSF53300">
    <property type="entry name" value="vWA-like"/>
    <property type="match status" value="1"/>
</dbReference>
<evidence type="ECO:0000313" key="3">
    <source>
        <dbReference type="Proteomes" id="UP000292298"/>
    </source>
</evidence>
<keyword evidence="3" id="KW-1185">Reference proteome</keyword>
<dbReference type="CDD" id="cd00198">
    <property type="entry name" value="vWFA"/>
    <property type="match status" value="1"/>
</dbReference>
<dbReference type="AlphaFoldDB" id="A0A4Q8CYQ7"/>
<gene>
    <name evidence="2" type="ORF">EV698_0372</name>
</gene>
<dbReference type="PROSITE" id="PS51257">
    <property type="entry name" value="PROKAR_LIPOPROTEIN"/>
    <property type="match status" value="1"/>
</dbReference>
<dbReference type="EMBL" id="SHLI01000001">
    <property type="protein sequence ID" value="RZU98136.1"/>
    <property type="molecule type" value="Genomic_DNA"/>
</dbReference>
<dbReference type="InterPro" id="IPR051266">
    <property type="entry name" value="CLCR"/>
</dbReference>
<dbReference type="InterPro" id="IPR036465">
    <property type="entry name" value="vWFA_dom_sf"/>
</dbReference>
<dbReference type="PROSITE" id="PS50234">
    <property type="entry name" value="VWFA"/>
    <property type="match status" value="1"/>
</dbReference>
<dbReference type="Proteomes" id="UP000292298">
    <property type="component" value="Unassembled WGS sequence"/>
</dbReference>
<proteinExistence type="predicted"/>
<dbReference type="PANTHER" id="PTHR10579">
    <property type="entry name" value="CALCIUM-ACTIVATED CHLORIDE CHANNEL REGULATOR"/>
    <property type="match status" value="1"/>
</dbReference>
<name>A0A4Q8CYQ7_9GAMM</name>
<evidence type="ECO:0000313" key="2">
    <source>
        <dbReference type="EMBL" id="RZU98136.1"/>
    </source>
</evidence>
<evidence type="ECO:0000259" key="1">
    <source>
        <dbReference type="PROSITE" id="PS50234"/>
    </source>
</evidence>
<dbReference type="Gene3D" id="3.40.50.410">
    <property type="entry name" value="von Willebrand factor, type A domain"/>
    <property type="match status" value="1"/>
</dbReference>
<feature type="domain" description="VWFA" evidence="1">
    <location>
        <begin position="63"/>
        <end position="255"/>
    </location>
</feature>
<dbReference type="InterPro" id="IPR002035">
    <property type="entry name" value="VWF_A"/>
</dbReference>
<accession>A0A4Q8CYQ7</accession>
<dbReference type="RefSeq" id="WP_130502476.1">
    <property type="nucleotide sequence ID" value="NZ_SHLI01000001.1"/>
</dbReference>
<sequence length="255" mass="27178">MTRILLVPVVLLIAACSDQPDTPEPAPTPSEMGWSAITEQQWPPRNEAPATEADLDINPGRVNIAVVLDMSGSMAESRCAGEHRDKAAAARVAMGRWIESVPDDANLGLVTFDAAGVEVAVSPGTGNREAFRRAVGTTRPGGGTPLRSSLQEAHELLAAQGRRQLGYGRYQLIVVTDGAHSSGEDPAPIIETIVTNPANPVELHTIGFCIDDSALRRPGWVNYQSANNPAELAQGLSRVLAESTAFEPLEDFHEN</sequence>
<organism evidence="2 3">
    <name type="scientific">Spiribacter vilamensis</name>
    <dbReference type="NCBI Taxonomy" id="531306"/>
    <lineage>
        <taxon>Bacteria</taxon>
        <taxon>Pseudomonadati</taxon>
        <taxon>Pseudomonadota</taxon>
        <taxon>Gammaproteobacteria</taxon>
        <taxon>Chromatiales</taxon>
        <taxon>Ectothiorhodospiraceae</taxon>
        <taxon>Spiribacter</taxon>
    </lineage>
</organism>
<protein>
    <submittedName>
        <fullName evidence="2">von Willebrand factor type A domain-containing protein</fullName>
    </submittedName>
</protein>
<comment type="caution">
    <text evidence="2">The sequence shown here is derived from an EMBL/GenBank/DDBJ whole genome shotgun (WGS) entry which is preliminary data.</text>
</comment>
<dbReference type="Pfam" id="PF13519">
    <property type="entry name" value="VWA_2"/>
    <property type="match status" value="1"/>
</dbReference>
<dbReference type="OrthoDB" id="6197364at2"/>
<reference evidence="2 3" key="1">
    <citation type="submission" date="2019-02" db="EMBL/GenBank/DDBJ databases">
        <title>Genomic Encyclopedia of Type Strains, Phase IV (KMG-IV): sequencing the most valuable type-strain genomes for metagenomic binning, comparative biology and taxonomic classification.</title>
        <authorList>
            <person name="Goeker M."/>
        </authorList>
    </citation>
    <scope>NUCLEOTIDE SEQUENCE [LARGE SCALE GENOMIC DNA]</scope>
    <source>
        <strain evidence="2 3">DSM 21056</strain>
    </source>
</reference>